<sequence>MKQLENKVALITGAGSGMGQTHAKVFAERGAAVVINDLNGDGLRETAEIVREAGGRAIEFVGDITKPEFVKTMVDDAISQVGQISILVNNAGIGEHCELEDISLDRLNQMLNIHVVGSFLCAQTIVPGMKEQKKGKIINISSIWGMSGHHTASHYCAAKAAMLGATKAWAKEFAPFNIHVNAVAPGGVLTPMPIKVQGMEKIREKEKKVPLGRWATPEEISYAVAFLASEEADFITGQVISPNGGETIVGY</sequence>
<dbReference type="EMBL" id="UINC01011189">
    <property type="protein sequence ID" value="SVA49503.1"/>
    <property type="molecule type" value="Genomic_DNA"/>
</dbReference>
<dbReference type="Gene3D" id="3.40.50.720">
    <property type="entry name" value="NAD(P)-binding Rossmann-like Domain"/>
    <property type="match status" value="1"/>
</dbReference>
<gene>
    <name evidence="2" type="ORF">METZ01_LOCUS102357</name>
</gene>
<organism evidence="2">
    <name type="scientific">marine metagenome</name>
    <dbReference type="NCBI Taxonomy" id="408172"/>
    <lineage>
        <taxon>unclassified sequences</taxon>
        <taxon>metagenomes</taxon>
        <taxon>ecological metagenomes</taxon>
    </lineage>
</organism>
<evidence type="ECO:0000313" key="2">
    <source>
        <dbReference type="EMBL" id="SVA49503.1"/>
    </source>
</evidence>
<dbReference type="FunFam" id="3.40.50.720:FF:000084">
    <property type="entry name" value="Short-chain dehydrogenase reductase"/>
    <property type="match status" value="1"/>
</dbReference>
<accession>A0A381WC42</accession>
<comment type="similarity">
    <text evidence="1">Belongs to the short-chain dehydrogenases/reductases (SDR) family.</text>
</comment>
<dbReference type="Pfam" id="PF13561">
    <property type="entry name" value="adh_short_C2"/>
    <property type="match status" value="1"/>
</dbReference>
<proteinExistence type="inferred from homology"/>
<dbReference type="NCBIfam" id="NF005559">
    <property type="entry name" value="PRK07231.1"/>
    <property type="match status" value="1"/>
</dbReference>
<dbReference type="PANTHER" id="PTHR42879:SF2">
    <property type="entry name" value="3-OXOACYL-[ACYL-CARRIER-PROTEIN] REDUCTASE FABG"/>
    <property type="match status" value="1"/>
</dbReference>
<dbReference type="InterPro" id="IPR050259">
    <property type="entry name" value="SDR"/>
</dbReference>
<dbReference type="AlphaFoldDB" id="A0A381WC42"/>
<evidence type="ECO:0000256" key="1">
    <source>
        <dbReference type="ARBA" id="ARBA00006484"/>
    </source>
</evidence>
<reference evidence="2" key="1">
    <citation type="submission" date="2018-05" db="EMBL/GenBank/DDBJ databases">
        <authorList>
            <person name="Lanie J.A."/>
            <person name="Ng W.-L."/>
            <person name="Kazmierczak K.M."/>
            <person name="Andrzejewski T.M."/>
            <person name="Davidsen T.M."/>
            <person name="Wayne K.J."/>
            <person name="Tettelin H."/>
            <person name="Glass J.I."/>
            <person name="Rusch D."/>
            <person name="Podicherti R."/>
            <person name="Tsui H.-C.T."/>
            <person name="Winkler M.E."/>
        </authorList>
    </citation>
    <scope>NUCLEOTIDE SEQUENCE</scope>
</reference>
<dbReference type="PRINTS" id="PR00080">
    <property type="entry name" value="SDRFAMILY"/>
</dbReference>
<name>A0A381WC42_9ZZZZ</name>
<dbReference type="SUPFAM" id="SSF51735">
    <property type="entry name" value="NAD(P)-binding Rossmann-fold domains"/>
    <property type="match status" value="1"/>
</dbReference>
<dbReference type="PRINTS" id="PR00081">
    <property type="entry name" value="GDHRDH"/>
</dbReference>
<dbReference type="PANTHER" id="PTHR42879">
    <property type="entry name" value="3-OXOACYL-(ACYL-CARRIER-PROTEIN) REDUCTASE"/>
    <property type="match status" value="1"/>
</dbReference>
<dbReference type="InterPro" id="IPR036291">
    <property type="entry name" value="NAD(P)-bd_dom_sf"/>
</dbReference>
<protein>
    <submittedName>
        <fullName evidence="2">Uncharacterized protein</fullName>
    </submittedName>
</protein>
<dbReference type="InterPro" id="IPR002347">
    <property type="entry name" value="SDR_fam"/>
</dbReference>
<dbReference type="CDD" id="cd05233">
    <property type="entry name" value="SDR_c"/>
    <property type="match status" value="1"/>
</dbReference>